<proteinExistence type="predicted"/>
<feature type="compositionally biased region" description="Gly residues" evidence="1">
    <location>
        <begin position="360"/>
        <end position="380"/>
    </location>
</feature>
<feature type="compositionally biased region" description="Gly residues" evidence="1">
    <location>
        <begin position="395"/>
        <end position="414"/>
    </location>
</feature>
<feature type="region of interest" description="Disordered" evidence="1">
    <location>
        <begin position="196"/>
        <end position="231"/>
    </location>
</feature>
<dbReference type="Proteomes" id="UP000034883">
    <property type="component" value="Chromosome"/>
</dbReference>
<accession>A0A0F6W2T1</accession>
<dbReference type="STRING" id="927083.DB32_002976"/>
<dbReference type="AlphaFoldDB" id="A0A0F6W2T1"/>
<sequence length="473" mass="43406">MRGRFARLLIVSVLVSGCSTIVDPDEGRLDPPAGSDGGGGVLDAGGVDAGDEPGVDAGPPPIDGGGGECVPSCVGSTLTRCEGGRPVVEACALPCATEGVRCGEMIPSNVGAELWTTEARDVVVAGTARFDTSACTSTMSLARVVPQSAGPSVCVLQVRNLRVESGATLSVVGNLPLAILATGDVEIRGTLDASAALERPGPGGGAGGRPGAIDGSGWGPGRGGTRMGSFDDGGGGGGGLCGSGGAGGAGGDAAGGAAGPATDAQLLVPLRGGSGGGLGLGATGGGPGATGTFGLGGGGGGGVQISALGRIRVEGAILVGGGGGRAGRSVEAGNWGAGGGGGSGGGILLEAPEVAFEGSGTLGATGGGGGGSASAGTSGGDGEDGRVSLTSASGGASGGPEYGASGGDSGGGEVLAGRAGEANEARSANGGGGGGGAGCIVVRTADGTLPPGVEDGWSPGGAGGVFVAPVLVR</sequence>
<feature type="region of interest" description="Disordered" evidence="1">
    <location>
        <begin position="24"/>
        <end position="63"/>
    </location>
</feature>
<reference evidence="2 3" key="1">
    <citation type="submission" date="2015-03" db="EMBL/GenBank/DDBJ databases">
        <title>Genome assembly of Sandaracinus amylolyticus DSM 53668.</title>
        <authorList>
            <person name="Sharma G."/>
            <person name="Subramanian S."/>
        </authorList>
    </citation>
    <scope>NUCLEOTIDE SEQUENCE [LARGE SCALE GENOMIC DNA]</scope>
    <source>
        <strain evidence="2 3">DSM 53668</strain>
    </source>
</reference>
<dbReference type="PROSITE" id="PS51257">
    <property type="entry name" value="PROKAR_LIPOPROTEIN"/>
    <property type="match status" value="1"/>
</dbReference>
<dbReference type="RefSeq" id="WP_053233054.1">
    <property type="nucleotide sequence ID" value="NZ_CP011125.1"/>
</dbReference>
<feature type="region of interest" description="Disordered" evidence="1">
    <location>
        <begin position="358"/>
        <end position="415"/>
    </location>
</feature>
<name>A0A0F6W2T1_9BACT</name>
<evidence type="ECO:0000313" key="2">
    <source>
        <dbReference type="EMBL" id="AKF05827.1"/>
    </source>
</evidence>
<dbReference type="EMBL" id="CP011125">
    <property type="protein sequence ID" value="AKF05827.1"/>
    <property type="molecule type" value="Genomic_DNA"/>
</dbReference>
<keyword evidence="3" id="KW-1185">Reference proteome</keyword>
<evidence type="ECO:0000313" key="3">
    <source>
        <dbReference type="Proteomes" id="UP000034883"/>
    </source>
</evidence>
<organism evidence="2 3">
    <name type="scientific">Sandaracinus amylolyticus</name>
    <dbReference type="NCBI Taxonomy" id="927083"/>
    <lineage>
        <taxon>Bacteria</taxon>
        <taxon>Pseudomonadati</taxon>
        <taxon>Myxococcota</taxon>
        <taxon>Polyangia</taxon>
        <taxon>Polyangiales</taxon>
        <taxon>Sandaracinaceae</taxon>
        <taxon>Sandaracinus</taxon>
    </lineage>
</organism>
<dbReference type="KEGG" id="samy:DB32_002976"/>
<protein>
    <submittedName>
        <fullName evidence="2">PE family protein</fullName>
    </submittedName>
</protein>
<evidence type="ECO:0000256" key="1">
    <source>
        <dbReference type="SAM" id="MobiDB-lite"/>
    </source>
</evidence>
<gene>
    <name evidence="2" type="ORF">DB32_002976</name>
</gene>
<feature type="compositionally biased region" description="Gly residues" evidence="1">
    <location>
        <begin position="201"/>
        <end position="231"/>
    </location>
</feature>